<accession>A0ABY7PTS2</accession>
<evidence type="ECO:0000259" key="1">
    <source>
        <dbReference type="SMART" id="SM00065"/>
    </source>
</evidence>
<dbReference type="RefSeq" id="WP_270128916.1">
    <property type="nucleotide sequence ID" value="NZ_CP115396.1"/>
</dbReference>
<dbReference type="EMBL" id="CP115396">
    <property type="protein sequence ID" value="WBO86333.1"/>
    <property type="molecule type" value="Genomic_DNA"/>
</dbReference>
<protein>
    <submittedName>
        <fullName evidence="2">GAF domain-containing protein</fullName>
    </submittedName>
</protein>
<dbReference type="InterPro" id="IPR003018">
    <property type="entry name" value="GAF"/>
</dbReference>
<dbReference type="InterPro" id="IPR029016">
    <property type="entry name" value="GAF-like_dom_sf"/>
</dbReference>
<dbReference type="Gene3D" id="3.30.450.40">
    <property type="match status" value="1"/>
</dbReference>
<dbReference type="Pfam" id="PF01590">
    <property type="entry name" value="GAF"/>
    <property type="match status" value="1"/>
</dbReference>
<evidence type="ECO:0000313" key="3">
    <source>
        <dbReference type="Proteomes" id="UP001211872"/>
    </source>
</evidence>
<dbReference type="SMART" id="SM00065">
    <property type="entry name" value="GAF"/>
    <property type="match status" value="1"/>
</dbReference>
<sequence length="249" mass="27056">MPDLTTLFPAQEQQRQQALQELYIAGTPPEELFDDLAALSALIFDTSISLISLVTREAVWFKAQAGLPGAVWLPRQDSLCSVVVLRGATTVFENLEQPPCQLVNQAVARELQLRFYAGSPLLTRQGYAIGALCVLDQQPRVFTTEEQLLLRQLARLVMGTIELRLVALYHPTGPPPALTSAFRYLGTTVDRIAGQLPVAGKATSDNYRLIGRILADTEQVLAGAQQTLGAPATARTALAVQHLLSARPT</sequence>
<proteinExistence type="predicted"/>
<evidence type="ECO:0000313" key="2">
    <source>
        <dbReference type="EMBL" id="WBO86333.1"/>
    </source>
</evidence>
<keyword evidence="3" id="KW-1185">Reference proteome</keyword>
<name>A0ABY7PTS2_9BACT</name>
<dbReference type="SUPFAM" id="SSF55781">
    <property type="entry name" value="GAF domain-like"/>
    <property type="match status" value="1"/>
</dbReference>
<dbReference type="PANTHER" id="PTHR43102">
    <property type="entry name" value="SLR1143 PROTEIN"/>
    <property type="match status" value="1"/>
</dbReference>
<feature type="domain" description="GAF" evidence="1">
    <location>
        <begin position="28"/>
        <end position="170"/>
    </location>
</feature>
<reference evidence="2 3" key="1">
    <citation type="journal article" date="2011" name="Int. J. Syst. Evol. Microbiol.">
        <title>Hymenobacter yonginensis sp. nov., isolated from a mesotrophic artificial lake.</title>
        <authorList>
            <person name="Joung Y."/>
            <person name="Cho S.H."/>
            <person name="Kim H."/>
            <person name="Kim S.B."/>
            <person name="Joh K."/>
        </authorList>
    </citation>
    <scope>NUCLEOTIDE SEQUENCE [LARGE SCALE GENOMIC DNA]</scope>
    <source>
        <strain evidence="2 3">KCTC 22745</strain>
    </source>
</reference>
<dbReference type="PANTHER" id="PTHR43102:SF2">
    <property type="entry name" value="GAF DOMAIN-CONTAINING PROTEIN"/>
    <property type="match status" value="1"/>
</dbReference>
<dbReference type="Proteomes" id="UP001211872">
    <property type="component" value="Chromosome"/>
</dbReference>
<gene>
    <name evidence="2" type="ORF">O9Z63_08730</name>
</gene>
<organism evidence="2 3">
    <name type="scientific">Hymenobacter yonginensis</name>
    <dbReference type="NCBI Taxonomy" id="748197"/>
    <lineage>
        <taxon>Bacteria</taxon>
        <taxon>Pseudomonadati</taxon>
        <taxon>Bacteroidota</taxon>
        <taxon>Cytophagia</taxon>
        <taxon>Cytophagales</taxon>
        <taxon>Hymenobacteraceae</taxon>
        <taxon>Hymenobacter</taxon>
    </lineage>
</organism>